<evidence type="ECO:0000313" key="9">
    <source>
        <dbReference type="EMBL" id="MPN21194.1"/>
    </source>
</evidence>
<dbReference type="GO" id="GO:0004340">
    <property type="term" value="F:glucokinase activity"/>
    <property type="evidence" value="ECO:0007669"/>
    <property type="project" value="UniProtKB-EC"/>
</dbReference>
<evidence type="ECO:0000256" key="2">
    <source>
        <dbReference type="ARBA" id="ARBA00012323"/>
    </source>
</evidence>
<dbReference type="InterPro" id="IPR000600">
    <property type="entry name" value="ROK"/>
</dbReference>
<evidence type="ECO:0000256" key="6">
    <source>
        <dbReference type="ARBA" id="ARBA00022777"/>
    </source>
</evidence>
<keyword evidence="5" id="KW-0547">Nucleotide-binding</keyword>
<dbReference type="InterPro" id="IPR043129">
    <property type="entry name" value="ATPase_NBD"/>
</dbReference>
<protein>
    <recommendedName>
        <fullName evidence="3">Glucokinase</fullName>
        <ecNumber evidence="2">2.7.1.2</ecNumber>
    </recommendedName>
    <alternativeName>
        <fullName evidence="8">Glucose kinase</fullName>
    </alternativeName>
</protein>
<dbReference type="SUPFAM" id="SSF53067">
    <property type="entry name" value="Actin-like ATPase domain"/>
    <property type="match status" value="2"/>
</dbReference>
<comment type="similarity">
    <text evidence="1">Belongs to the ROK (NagC/XylR) family.</text>
</comment>
<dbReference type="NCBIfam" id="TIGR00744">
    <property type="entry name" value="ROK_glcA_fam"/>
    <property type="match status" value="1"/>
</dbReference>
<dbReference type="GO" id="GO:0005524">
    <property type="term" value="F:ATP binding"/>
    <property type="evidence" value="ECO:0007669"/>
    <property type="project" value="UniProtKB-KW"/>
</dbReference>
<keyword evidence="7" id="KW-0067">ATP-binding</keyword>
<dbReference type="PANTHER" id="PTHR18964">
    <property type="entry name" value="ROK (REPRESSOR, ORF, KINASE) FAMILY"/>
    <property type="match status" value="1"/>
</dbReference>
<keyword evidence="4 9" id="KW-0808">Transferase</keyword>
<evidence type="ECO:0000256" key="1">
    <source>
        <dbReference type="ARBA" id="ARBA00006479"/>
    </source>
</evidence>
<evidence type="ECO:0000256" key="5">
    <source>
        <dbReference type="ARBA" id="ARBA00022741"/>
    </source>
</evidence>
<dbReference type="EMBL" id="VSSQ01069120">
    <property type="protein sequence ID" value="MPN21194.1"/>
    <property type="molecule type" value="Genomic_DNA"/>
</dbReference>
<dbReference type="InterPro" id="IPR049874">
    <property type="entry name" value="ROK_cs"/>
</dbReference>
<evidence type="ECO:0000256" key="4">
    <source>
        <dbReference type="ARBA" id="ARBA00022679"/>
    </source>
</evidence>
<evidence type="ECO:0000256" key="3">
    <source>
        <dbReference type="ARBA" id="ARBA00014701"/>
    </source>
</evidence>
<dbReference type="EC" id="2.7.1.2" evidence="2"/>
<name>A0A645GAU6_9ZZZZ</name>
<dbReference type="AlphaFoldDB" id="A0A645GAU6"/>
<evidence type="ECO:0000256" key="8">
    <source>
        <dbReference type="ARBA" id="ARBA00032386"/>
    </source>
</evidence>
<organism evidence="9">
    <name type="scientific">bioreactor metagenome</name>
    <dbReference type="NCBI Taxonomy" id="1076179"/>
    <lineage>
        <taxon>unclassified sequences</taxon>
        <taxon>metagenomes</taxon>
        <taxon>ecological metagenomes</taxon>
    </lineage>
</organism>
<evidence type="ECO:0000256" key="7">
    <source>
        <dbReference type="ARBA" id="ARBA00022840"/>
    </source>
</evidence>
<dbReference type="GO" id="GO:0006096">
    <property type="term" value="P:glycolytic process"/>
    <property type="evidence" value="ECO:0007669"/>
    <property type="project" value="InterPro"/>
</dbReference>
<dbReference type="PROSITE" id="PS01125">
    <property type="entry name" value="ROK"/>
    <property type="match status" value="1"/>
</dbReference>
<dbReference type="Pfam" id="PF00480">
    <property type="entry name" value="ROK"/>
    <property type="match status" value="1"/>
</dbReference>
<reference evidence="9" key="1">
    <citation type="submission" date="2019-08" db="EMBL/GenBank/DDBJ databases">
        <authorList>
            <person name="Kucharzyk K."/>
            <person name="Murdoch R.W."/>
            <person name="Higgins S."/>
            <person name="Loffler F."/>
        </authorList>
    </citation>
    <scope>NUCLEOTIDE SEQUENCE</scope>
</reference>
<dbReference type="InterPro" id="IPR004654">
    <property type="entry name" value="ROK_glcA"/>
</dbReference>
<accession>A0A645GAU6</accession>
<dbReference type="Gene3D" id="3.30.420.40">
    <property type="match status" value="2"/>
</dbReference>
<dbReference type="PANTHER" id="PTHR18964:SF173">
    <property type="entry name" value="GLUCOKINASE"/>
    <property type="match status" value="1"/>
</dbReference>
<proteinExistence type="inferred from homology"/>
<dbReference type="GO" id="GO:0005737">
    <property type="term" value="C:cytoplasm"/>
    <property type="evidence" value="ECO:0007669"/>
    <property type="project" value="InterPro"/>
</dbReference>
<comment type="caution">
    <text evidence="9">The sequence shown here is derived from an EMBL/GenBank/DDBJ whole genome shotgun (WGS) entry which is preliminary data.</text>
</comment>
<gene>
    <name evidence="9" type="primary">glkA_15</name>
    <name evidence="9" type="ORF">SDC9_168573</name>
</gene>
<keyword evidence="6 9" id="KW-0418">Kinase</keyword>
<sequence length="239" mass="24860">MLFAPNLAWRDEPLRRAIEDRCGLPAVVENDANAAAWGEFRFGAARGADSAVVITVGTGIGGGVILDHQLVRGGHGVAAEIGHLTVDRRGRRCGCGRRGCLEAYASGRALVREAKEIAATSPHHAVRLLTLAGGDPDRITGPQVTQAAREGDPAALECFREIGDWLGAGMADLAAVLDPAMFVLAGGVSETGDLLLRPARAAFLESLTAPTHRPVAEVRLATLGNDAGIIGAADLARTH</sequence>